<dbReference type="Pfam" id="PF06325">
    <property type="entry name" value="PrmA"/>
    <property type="match status" value="1"/>
</dbReference>
<dbReference type="STRING" id="580166.AUP43_04335"/>
<comment type="caution">
    <text evidence="5">The sequence shown here is derived from an EMBL/GenBank/DDBJ whole genome shotgun (WGS) entry which is preliminary data.</text>
</comment>
<dbReference type="EMBL" id="LPXN01000013">
    <property type="protein sequence ID" value="KZD12615.1"/>
    <property type="molecule type" value="Genomic_DNA"/>
</dbReference>
<feature type="signal peptide" evidence="4">
    <location>
        <begin position="1"/>
        <end position="17"/>
    </location>
</feature>
<evidence type="ECO:0000256" key="2">
    <source>
        <dbReference type="ARBA" id="ARBA00022679"/>
    </source>
</evidence>
<keyword evidence="1" id="KW-0489">Methyltransferase</keyword>
<name>A0A154WGN1_9PROT</name>
<evidence type="ECO:0000256" key="3">
    <source>
        <dbReference type="ARBA" id="ARBA00022691"/>
    </source>
</evidence>
<sequence length="268" mass="28830">MALALAAGLFGALPLIAAPVAAQTNRSVNLDVPFVPTPDDVVERMLDMAQVGNQDYVIDLGSGDGRIAIAAVKDRGAKGAMGVDIDPARIAEATNNAKMAGVSDAVEFRQQNLFETDLSQASVITMYLLQRINLKLRPTLLELRPGTRIVSHAFSMDDWKPDAEANVDGRNVYFWIVPAKVDGNWKVQNPGGDFTVDLTQEFQKIAGTATVDGKSVPLSDPKLQGDRIEFGVETAPGKILRYVGRVTGGSIEPLPESQRAGDWRATRG</sequence>
<dbReference type="AlphaFoldDB" id="A0A154WGN1"/>
<accession>A0A154WGN1</accession>
<organism evidence="5 6">
    <name type="scientific">Oceanibaculum pacificum</name>
    <dbReference type="NCBI Taxonomy" id="580166"/>
    <lineage>
        <taxon>Bacteria</taxon>
        <taxon>Pseudomonadati</taxon>
        <taxon>Pseudomonadota</taxon>
        <taxon>Alphaproteobacteria</taxon>
        <taxon>Rhodospirillales</taxon>
        <taxon>Oceanibaculaceae</taxon>
        <taxon>Oceanibaculum</taxon>
    </lineage>
</organism>
<dbReference type="InterPro" id="IPR029063">
    <property type="entry name" value="SAM-dependent_MTases_sf"/>
</dbReference>
<proteinExistence type="predicted"/>
<gene>
    <name evidence="5" type="ORF">AUP43_04335</name>
</gene>
<feature type="chain" id="PRO_5007602425" description="Methyltransferase domain-containing protein" evidence="4">
    <location>
        <begin position="18"/>
        <end position="268"/>
    </location>
</feature>
<keyword evidence="2" id="KW-0808">Transferase</keyword>
<evidence type="ECO:0000256" key="1">
    <source>
        <dbReference type="ARBA" id="ARBA00022603"/>
    </source>
</evidence>
<dbReference type="Gene3D" id="3.40.50.150">
    <property type="entry name" value="Vaccinia Virus protein VP39"/>
    <property type="match status" value="1"/>
</dbReference>
<dbReference type="GO" id="GO:0016279">
    <property type="term" value="F:protein-lysine N-methyltransferase activity"/>
    <property type="evidence" value="ECO:0007669"/>
    <property type="project" value="InterPro"/>
</dbReference>
<keyword evidence="3" id="KW-0949">S-adenosyl-L-methionine</keyword>
<evidence type="ECO:0000256" key="4">
    <source>
        <dbReference type="SAM" id="SignalP"/>
    </source>
</evidence>
<dbReference type="Proteomes" id="UP000076400">
    <property type="component" value="Unassembled WGS sequence"/>
</dbReference>
<dbReference type="PANTHER" id="PTHR13610:SF11">
    <property type="entry name" value="METHYLTRANSFERASE DOMAIN-CONTAINING PROTEIN"/>
    <property type="match status" value="1"/>
</dbReference>
<dbReference type="GO" id="GO:0032259">
    <property type="term" value="P:methylation"/>
    <property type="evidence" value="ECO:0007669"/>
    <property type="project" value="UniProtKB-KW"/>
</dbReference>
<dbReference type="PANTHER" id="PTHR13610">
    <property type="entry name" value="METHYLTRANSFERASE DOMAIN-CONTAINING PROTEIN"/>
    <property type="match status" value="1"/>
</dbReference>
<evidence type="ECO:0008006" key="7">
    <source>
        <dbReference type="Google" id="ProtNLM"/>
    </source>
</evidence>
<reference evidence="5 6" key="1">
    <citation type="submission" date="2015-12" db="EMBL/GenBank/DDBJ databases">
        <title>Genome sequence of Oceanibaculum pacificum MCCC 1A02656.</title>
        <authorList>
            <person name="Lu L."/>
            <person name="Lai Q."/>
            <person name="Shao Z."/>
            <person name="Qian P."/>
        </authorList>
    </citation>
    <scope>NUCLEOTIDE SEQUENCE [LARGE SCALE GENOMIC DNA]</scope>
    <source>
        <strain evidence="5 6">MCCC 1A02656</strain>
    </source>
</reference>
<evidence type="ECO:0000313" key="6">
    <source>
        <dbReference type="Proteomes" id="UP000076400"/>
    </source>
</evidence>
<keyword evidence="6" id="KW-1185">Reference proteome</keyword>
<keyword evidence="4" id="KW-0732">Signal</keyword>
<protein>
    <recommendedName>
        <fullName evidence="7">Methyltransferase domain-containing protein</fullName>
    </recommendedName>
</protein>
<dbReference type="CDD" id="cd02440">
    <property type="entry name" value="AdoMet_MTases"/>
    <property type="match status" value="1"/>
</dbReference>
<dbReference type="InterPro" id="IPR026170">
    <property type="entry name" value="FAM173A/B"/>
</dbReference>
<dbReference type="SUPFAM" id="SSF53335">
    <property type="entry name" value="S-adenosyl-L-methionine-dependent methyltransferases"/>
    <property type="match status" value="1"/>
</dbReference>
<evidence type="ECO:0000313" key="5">
    <source>
        <dbReference type="EMBL" id="KZD12615.1"/>
    </source>
</evidence>